<name>R9PBU5_PSEHS</name>
<evidence type="ECO:0000313" key="2">
    <source>
        <dbReference type="EMBL" id="GAC98868.1"/>
    </source>
</evidence>
<dbReference type="RefSeq" id="XP_012192455.1">
    <property type="nucleotide sequence ID" value="XM_012337065.1"/>
</dbReference>
<sequence length="644" mass="72139">MMDRKSDEAEPGNNVVASSVCHPTSLADRSDSLAPAWLSLPAEIWQRIVEYLLPSIRPEDHIFPHPHCKSLHDHVPYRSRYKEDLFALAAACRRLERLALPALFRAIDLPATGQRNKFVDLVCRNDEGQMVPKESQRAAWIRSLRVESKVVSDDDHHLGWYFCACDTHVLSHVATGLRFLSLDCTDERARDYGYSDGDDNFTDLGPVCHPLPHFLATSTTCRPCSLRLSVRDFGGSEPASITLRGVNSFAPLSQTTHLEIAHFLPQDDLLAILVGDPQFARQSKKVREGISAGQSPRLKLECLRLSCGDNDVLRGFDEYVAYRFALQEYVRLPRSQQDAVPTPVEPDNAWLEPQKALYDLAASAGRLPLLRLLILEVCNNPNYLSADSIDNLARGNSIEDMTGKLPSQATGTKGYASSSVSSSFSQATRGGQMESLATGLQDGEPIDSKWQHQISWSDSYWRRVHEGKLALRRLWDGSRPQTVEGAVPVSTEIRIVASRDSRYYSNKGAEDCTCGHPESRAWFEDFYTSQGGQTRGTSTHNAGIWADPDIFSLVESRPWLPYRQLGKFDCFYWTGELPRDSRPSAAVSKAGDLTERTIVPPLVRLDQDTLNKLREEEDGQRLERRAVPRTSARAASSEKRQRIE</sequence>
<dbReference type="OrthoDB" id="10610419at2759"/>
<keyword evidence="3" id="KW-1185">Reference proteome</keyword>
<keyword evidence="2" id="KW-0687">Ribonucleoprotein</keyword>
<protein>
    <submittedName>
        <fullName evidence="2">54S ribosomal protein L4</fullName>
    </submittedName>
</protein>
<dbReference type="Proteomes" id="UP000014071">
    <property type="component" value="Unassembled WGS sequence"/>
</dbReference>
<dbReference type="AlphaFoldDB" id="R9PBU5"/>
<proteinExistence type="predicted"/>
<dbReference type="EMBL" id="DF238821">
    <property type="protein sequence ID" value="GAC98868.1"/>
    <property type="molecule type" value="Genomic_DNA"/>
</dbReference>
<evidence type="ECO:0000313" key="3">
    <source>
        <dbReference type="Proteomes" id="UP000014071"/>
    </source>
</evidence>
<organism evidence="2 3">
    <name type="scientific">Pseudozyma hubeiensis (strain SY62)</name>
    <name type="common">Yeast</name>
    <dbReference type="NCBI Taxonomy" id="1305764"/>
    <lineage>
        <taxon>Eukaryota</taxon>
        <taxon>Fungi</taxon>
        <taxon>Dikarya</taxon>
        <taxon>Basidiomycota</taxon>
        <taxon>Ustilaginomycotina</taxon>
        <taxon>Ustilaginomycetes</taxon>
        <taxon>Ustilaginales</taxon>
        <taxon>Ustilaginaceae</taxon>
        <taxon>Pseudozyma</taxon>
    </lineage>
</organism>
<feature type="compositionally biased region" description="Basic and acidic residues" evidence="1">
    <location>
        <begin position="610"/>
        <end position="626"/>
    </location>
</feature>
<keyword evidence="2" id="KW-0689">Ribosomal protein</keyword>
<evidence type="ECO:0000256" key="1">
    <source>
        <dbReference type="SAM" id="MobiDB-lite"/>
    </source>
</evidence>
<reference evidence="3" key="1">
    <citation type="journal article" date="2013" name="Genome Announc.">
        <title>Draft genome sequence of the basidiomycetous yeast-like fungus Pseudozyma hubeiensis SY62, which produces an abundant amount of the biosurfactant mannosylerythritol lipids.</title>
        <authorList>
            <person name="Konishi M."/>
            <person name="Hatada Y."/>
            <person name="Horiuchi J."/>
        </authorList>
    </citation>
    <scope>NUCLEOTIDE SEQUENCE [LARGE SCALE GENOMIC DNA]</scope>
    <source>
        <strain evidence="3">SY62</strain>
    </source>
</reference>
<dbReference type="GeneID" id="24111734"/>
<dbReference type="HOGENOM" id="CLU_427665_0_0_1"/>
<dbReference type="GO" id="GO:0005840">
    <property type="term" value="C:ribosome"/>
    <property type="evidence" value="ECO:0007669"/>
    <property type="project" value="UniProtKB-KW"/>
</dbReference>
<feature type="region of interest" description="Disordered" evidence="1">
    <location>
        <begin position="610"/>
        <end position="644"/>
    </location>
</feature>
<gene>
    <name evidence="2" type="ORF">PHSY_006463</name>
</gene>
<dbReference type="eggNOG" id="ENOG502TM3A">
    <property type="taxonomic scope" value="Eukaryota"/>
</dbReference>
<accession>R9PBU5</accession>